<dbReference type="GO" id="GO:1903457">
    <property type="term" value="P:lactate catabolic process"/>
    <property type="evidence" value="ECO:0007669"/>
    <property type="project" value="TreeGrafter"/>
</dbReference>
<evidence type="ECO:0000256" key="6">
    <source>
        <dbReference type="ARBA" id="ARBA00023002"/>
    </source>
</evidence>
<dbReference type="InterPro" id="IPR016169">
    <property type="entry name" value="FAD-bd_PCMH_sub2"/>
</dbReference>
<evidence type="ECO:0000256" key="5">
    <source>
        <dbReference type="ARBA" id="ARBA00022946"/>
    </source>
</evidence>
<comment type="cofactor">
    <cofactor evidence="1">
        <name>FAD</name>
        <dbReference type="ChEBI" id="CHEBI:57692"/>
    </cofactor>
</comment>
<keyword evidence="3" id="KW-0285">Flavoprotein</keyword>
<dbReference type="PROSITE" id="PS51387">
    <property type="entry name" value="FAD_PCMH"/>
    <property type="match status" value="1"/>
</dbReference>
<dbReference type="PANTHER" id="PTHR11748">
    <property type="entry name" value="D-LACTATE DEHYDROGENASE"/>
    <property type="match status" value="1"/>
</dbReference>
<evidence type="ECO:0000256" key="7">
    <source>
        <dbReference type="ARBA" id="ARBA00038897"/>
    </source>
</evidence>
<dbReference type="InterPro" id="IPR016164">
    <property type="entry name" value="FAD-linked_Oxase-like_C"/>
</dbReference>
<dbReference type="GO" id="GO:0008720">
    <property type="term" value="F:D-lactate dehydrogenase (NAD+) activity"/>
    <property type="evidence" value="ECO:0007669"/>
    <property type="project" value="TreeGrafter"/>
</dbReference>
<reference evidence="9 10" key="1">
    <citation type="submission" date="2017-09" db="EMBL/GenBank/DDBJ databases">
        <title>Depth-based differentiation of microbial function through sediment-hosted aquifers and enrichment of novel symbionts in the deep terrestrial subsurface.</title>
        <authorList>
            <person name="Probst A.J."/>
            <person name="Ladd B."/>
            <person name="Jarett J.K."/>
            <person name="Geller-Mcgrath D.E."/>
            <person name="Sieber C.M."/>
            <person name="Emerson J.B."/>
            <person name="Anantharaman K."/>
            <person name="Thomas B.C."/>
            <person name="Malmstrom R."/>
            <person name="Stieglmeier M."/>
            <person name="Klingl A."/>
            <person name="Woyke T."/>
            <person name="Ryan C.M."/>
            <person name="Banfield J.F."/>
        </authorList>
    </citation>
    <scope>NUCLEOTIDE SEQUENCE [LARGE SCALE GENOMIC DNA]</scope>
    <source>
        <strain evidence="9">CG08_land_8_20_14_0_20_45_16</strain>
    </source>
</reference>
<dbReference type="EC" id="1.1.2.4" evidence="7"/>
<evidence type="ECO:0000256" key="2">
    <source>
        <dbReference type="ARBA" id="ARBA00008000"/>
    </source>
</evidence>
<evidence type="ECO:0000313" key="10">
    <source>
        <dbReference type="Proteomes" id="UP000231343"/>
    </source>
</evidence>
<keyword evidence="4" id="KW-0274">FAD</keyword>
<evidence type="ECO:0000313" key="9">
    <source>
        <dbReference type="EMBL" id="PIS29124.1"/>
    </source>
</evidence>
<keyword evidence="6" id="KW-0560">Oxidoreductase</keyword>
<evidence type="ECO:0000256" key="3">
    <source>
        <dbReference type="ARBA" id="ARBA00022630"/>
    </source>
</evidence>
<organism evidence="9 10">
    <name type="scientific">Candidatus Saganbacteria bacterium CG08_land_8_20_14_0_20_45_16</name>
    <dbReference type="NCBI Taxonomy" id="2014293"/>
    <lineage>
        <taxon>Bacteria</taxon>
        <taxon>Bacillati</taxon>
        <taxon>Saganbacteria</taxon>
    </lineage>
</organism>
<dbReference type="Pfam" id="PF01565">
    <property type="entry name" value="FAD_binding_4"/>
    <property type="match status" value="1"/>
</dbReference>
<feature type="domain" description="FAD-binding PCMH-type" evidence="8">
    <location>
        <begin position="21"/>
        <end position="218"/>
    </location>
</feature>
<dbReference type="Gene3D" id="3.30.70.2740">
    <property type="match status" value="1"/>
</dbReference>
<dbReference type="SUPFAM" id="SSF56176">
    <property type="entry name" value="FAD-binding/transporter-associated domain-like"/>
    <property type="match status" value="1"/>
</dbReference>
<dbReference type="Proteomes" id="UP000231343">
    <property type="component" value="Unassembled WGS sequence"/>
</dbReference>
<dbReference type="SUPFAM" id="SSF55103">
    <property type="entry name" value="FAD-linked oxidases, C-terminal domain"/>
    <property type="match status" value="1"/>
</dbReference>
<name>A0A2H0XW17_UNCSA</name>
<dbReference type="Gene3D" id="3.30.465.10">
    <property type="match status" value="1"/>
</dbReference>
<dbReference type="EMBL" id="PEYM01000101">
    <property type="protein sequence ID" value="PIS29124.1"/>
    <property type="molecule type" value="Genomic_DNA"/>
</dbReference>
<dbReference type="InterPro" id="IPR006094">
    <property type="entry name" value="Oxid_FAD_bind_N"/>
</dbReference>
<evidence type="ECO:0000256" key="1">
    <source>
        <dbReference type="ARBA" id="ARBA00001974"/>
    </source>
</evidence>
<protein>
    <recommendedName>
        <fullName evidence="7">D-lactate dehydrogenase (cytochrome)</fullName>
        <ecNumber evidence="7">1.1.2.4</ecNumber>
    </recommendedName>
</protein>
<dbReference type="Gene3D" id="1.10.45.10">
    <property type="entry name" value="Vanillyl-alcohol Oxidase, Chain A, domain 4"/>
    <property type="match status" value="1"/>
</dbReference>
<comment type="caution">
    <text evidence="9">The sequence shown here is derived from an EMBL/GenBank/DDBJ whole genome shotgun (WGS) entry which is preliminary data.</text>
</comment>
<dbReference type="AlphaFoldDB" id="A0A2H0XW17"/>
<gene>
    <name evidence="9" type="ORF">COT42_06165</name>
</gene>
<sequence length="455" mass="50763">MTKQTDQEIIKGHLEDSSNLPGGYASGLYLPKNEHDIIEAIKECQTNKVPLTISGGETATTGSPIPFGGWIMNTQKLNQIIEINEKEKFAIVEPGVTLAEIEKAIIKNCLLYPPDPTEKNATIGGNVSTNAAGGRSYRFGPTRNWIRRLKVVLPSGEVLNLKREVPSPQQLVPNYIMPKIKNAAGYYSKPGMDLIDLFIGSEGTLGIISEVEIALVPALQETIDLVAFFKSENEAVDFVLKEKTKQDKTINFFEYFDENTLQMLRGSYPNIPQTAKAAVYIEQESDDPTYWAEKLTGECWFATDAKQKQELQTFRHAVPELINELYKKYGSIKLASDIAVPTNKFKEMYEFYASHLAAHTPTLGHIKFGHIGENHLHVNLLPKTEVEKKLAQEIILAYVKKAVELGGSISAEHGIGKIKHEYLKIMYGDSGLSEMKRVKSLFDPNWILGKGNIFS</sequence>
<evidence type="ECO:0000259" key="8">
    <source>
        <dbReference type="PROSITE" id="PS51387"/>
    </source>
</evidence>
<dbReference type="InterPro" id="IPR016171">
    <property type="entry name" value="Vanillyl_alc_oxidase_C-sub2"/>
</dbReference>
<dbReference type="InterPro" id="IPR016166">
    <property type="entry name" value="FAD-bd_PCMH"/>
</dbReference>
<dbReference type="InterPro" id="IPR004113">
    <property type="entry name" value="FAD-bd_oxidored_4_C"/>
</dbReference>
<comment type="similarity">
    <text evidence="2">Belongs to the FAD-binding oxidoreductase/transferase type 4 family.</text>
</comment>
<dbReference type="GO" id="GO:0004458">
    <property type="term" value="F:D-lactate dehydrogenase (cytochrome) activity"/>
    <property type="evidence" value="ECO:0007669"/>
    <property type="project" value="UniProtKB-EC"/>
</dbReference>
<proteinExistence type="inferred from homology"/>
<accession>A0A2H0XW17</accession>
<dbReference type="GO" id="GO:0071949">
    <property type="term" value="F:FAD binding"/>
    <property type="evidence" value="ECO:0007669"/>
    <property type="project" value="InterPro"/>
</dbReference>
<dbReference type="InterPro" id="IPR036318">
    <property type="entry name" value="FAD-bd_PCMH-like_sf"/>
</dbReference>
<keyword evidence="5" id="KW-0809">Transit peptide</keyword>
<dbReference type="Pfam" id="PF02913">
    <property type="entry name" value="FAD-oxidase_C"/>
    <property type="match status" value="1"/>
</dbReference>
<evidence type="ECO:0000256" key="4">
    <source>
        <dbReference type="ARBA" id="ARBA00022827"/>
    </source>
</evidence>
<dbReference type="PANTHER" id="PTHR11748:SF111">
    <property type="entry name" value="D-LACTATE DEHYDROGENASE, MITOCHONDRIAL-RELATED"/>
    <property type="match status" value="1"/>
</dbReference>